<dbReference type="SUPFAM" id="SSF55008">
    <property type="entry name" value="HMA, heavy metal-associated domain"/>
    <property type="match status" value="1"/>
</dbReference>
<dbReference type="PANTHER" id="PTHR43520">
    <property type="entry name" value="ATP7, ISOFORM B"/>
    <property type="match status" value="1"/>
</dbReference>
<dbReference type="PRINTS" id="PR00119">
    <property type="entry name" value="CATATPASE"/>
</dbReference>
<proteinExistence type="inferred from homology"/>
<gene>
    <name evidence="15" type="ORF">GCM10010497_43880</name>
</gene>
<dbReference type="EMBL" id="BMSJ01000008">
    <property type="protein sequence ID" value="GGR36247.1"/>
    <property type="molecule type" value="Genomic_DNA"/>
</dbReference>
<evidence type="ECO:0000256" key="4">
    <source>
        <dbReference type="ARBA" id="ARBA00022723"/>
    </source>
</evidence>
<dbReference type="InterPro" id="IPR023214">
    <property type="entry name" value="HAD_sf"/>
</dbReference>
<dbReference type="InterPro" id="IPR008250">
    <property type="entry name" value="ATPase_P-typ_transduc_dom_A_sf"/>
</dbReference>
<feature type="transmembrane region" description="Helical" evidence="12">
    <location>
        <begin position="717"/>
        <end position="735"/>
    </location>
</feature>
<dbReference type="GO" id="GO:0005524">
    <property type="term" value="F:ATP binding"/>
    <property type="evidence" value="ECO:0007669"/>
    <property type="project" value="UniProtKB-UniRule"/>
</dbReference>
<accession>A0AAV4KL51</accession>
<evidence type="ECO:0000256" key="13">
    <source>
        <dbReference type="SAM" id="MobiDB-lite"/>
    </source>
</evidence>
<dbReference type="Pfam" id="PF00403">
    <property type="entry name" value="HMA"/>
    <property type="match status" value="1"/>
</dbReference>
<dbReference type="GO" id="GO:0005886">
    <property type="term" value="C:plasma membrane"/>
    <property type="evidence" value="ECO:0007669"/>
    <property type="project" value="UniProtKB-SubCell"/>
</dbReference>
<keyword evidence="5 12" id="KW-0547">Nucleotide-binding</keyword>
<dbReference type="InterPro" id="IPR018303">
    <property type="entry name" value="ATPase_P-typ_P_site"/>
</dbReference>
<organism evidence="15 16">
    <name type="scientific">Streptomyces cinereoruber</name>
    <dbReference type="NCBI Taxonomy" id="67260"/>
    <lineage>
        <taxon>Bacteria</taxon>
        <taxon>Bacillati</taxon>
        <taxon>Actinomycetota</taxon>
        <taxon>Actinomycetes</taxon>
        <taxon>Kitasatosporales</taxon>
        <taxon>Streptomycetaceae</taxon>
        <taxon>Streptomyces</taxon>
    </lineage>
</organism>
<evidence type="ECO:0000256" key="7">
    <source>
        <dbReference type="ARBA" id="ARBA00022967"/>
    </source>
</evidence>
<dbReference type="NCBIfam" id="TIGR01512">
    <property type="entry name" value="ATPase-IB2_Cd"/>
    <property type="match status" value="1"/>
</dbReference>
<feature type="transmembrane region" description="Helical" evidence="12">
    <location>
        <begin position="160"/>
        <end position="180"/>
    </location>
</feature>
<dbReference type="Proteomes" id="UP000642014">
    <property type="component" value="Unassembled WGS sequence"/>
</dbReference>
<dbReference type="SUPFAM" id="SSF56784">
    <property type="entry name" value="HAD-like"/>
    <property type="match status" value="1"/>
</dbReference>
<dbReference type="InterPro" id="IPR023299">
    <property type="entry name" value="ATPase_P-typ_cyto_dom_N"/>
</dbReference>
<dbReference type="FunFam" id="2.70.150.10:FF:000002">
    <property type="entry name" value="Copper-transporting ATPase 1, putative"/>
    <property type="match status" value="1"/>
</dbReference>
<dbReference type="InterPro" id="IPR017969">
    <property type="entry name" value="Heavy-metal-associated_CS"/>
</dbReference>
<dbReference type="GO" id="GO:0005507">
    <property type="term" value="F:copper ion binding"/>
    <property type="evidence" value="ECO:0007669"/>
    <property type="project" value="TreeGrafter"/>
</dbReference>
<evidence type="ECO:0000259" key="14">
    <source>
        <dbReference type="PROSITE" id="PS50846"/>
    </source>
</evidence>
<dbReference type="InterPro" id="IPR059000">
    <property type="entry name" value="ATPase_P-type_domA"/>
</dbReference>
<dbReference type="Pfam" id="PF00122">
    <property type="entry name" value="E1-E2_ATPase"/>
    <property type="match status" value="1"/>
</dbReference>
<dbReference type="CDD" id="cd00371">
    <property type="entry name" value="HMA"/>
    <property type="match status" value="1"/>
</dbReference>
<dbReference type="InterPro" id="IPR001757">
    <property type="entry name" value="P_typ_ATPase"/>
</dbReference>
<dbReference type="SUPFAM" id="SSF81653">
    <property type="entry name" value="Calcium ATPase, transduction domain A"/>
    <property type="match status" value="1"/>
</dbReference>
<keyword evidence="3 12" id="KW-0812">Transmembrane</keyword>
<dbReference type="GO" id="GO:0055070">
    <property type="term" value="P:copper ion homeostasis"/>
    <property type="evidence" value="ECO:0007669"/>
    <property type="project" value="TreeGrafter"/>
</dbReference>
<evidence type="ECO:0000313" key="16">
    <source>
        <dbReference type="Proteomes" id="UP000642014"/>
    </source>
</evidence>
<dbReference type="PRINTS" id="PR00943">
    <property type="entry name" value="CUATPASE"/>
</dbReference>
<evidence type="ECO:0000256" key="10">
    <source>
        <dbReference type="ARBA" id="ARBA00049360"/>
    </source>
</evidence>
<dbReference type="InterPro" id="IPR027256">
    <property type="entry name" value="P-typ_ATPase_IB"/>
</dbReference>
<evidence type="ECO:0000256" key="1">
    <source>
        <dbReference type="ARBA" id="ARBA00004651"/>
    </source>
</evidence>
<feature type="domain" description="HMA" evidence="14">
    <location>
        <begin position="8"/>
        <end position="72"/>
    </location>
</feature>
<dbReference type="Gene3D" id="3.40.1110.10">
    <property type="entry name" value="Calcium-transporting ATPase, cytoplasmic domain N"/>
    <property type="match status" value="1"/>
</dbReference>
<reference evidence="15 16" key="1">
    <citation type="journal article" date="2014" name="Int. J. Syst. Evol. Microbiol.">
        <title>Complete genome sequence of Corynebacterium casei LMG S-19264T (=DSM 44701T), isolated from a smear-ripened cheese.</title>
        <authorList>
            <consortium name="US DOE Joint Genome Institute (JGI-PGF)"/>
            <person name="Walter F."/>
            <person name="Albersmeier A."/>
            <person name="Kalinowski J."/>
            <person name="Ruckert C."/>
        </authorList>
    </citation>
    <scope>NUCLEOTIDE SEQUENCE [LARGE SCALE GENOMIC DNA]</scope>
    <source>
        <strain evidence="15 16">JCM 4205</strain>
    </source>
</reference>
<sequence length="741" mass="76754">MEPLMTSTITELTIGGMTCASCAARVERKLNRMDGVSATVNYATEKARVEHPSDLPVGELIATVVKTGYTAEEPPPPDPEPEPVREDPEDPELASLRQRLTLSAVLSAPVVLLAMVPSLQFDHWQWLSLTLAAPVVVWGGLPFHRAAWANLRHGAATMDTLVSVGTLAAFGWSLWALFLGDAGMTGMRHGFDLTADRSDGSSAIYLEVAAGVVTFILLGRYLEARAKRKAGAALRALMELGAKDAAVLRDGTEVRVPVAGLRVGDLLVVRPGEKIATDGTVTEGASAVDASLLTGESLPLDVAPGSPVTGGCVNVSGRLVVEATRVGADTQLARMARLVEEAQSGKAAVQRLADRVSAVFVPVVLLIALGTLVGWLLATDDPTAAFTAAVAVLIIACPCALGLATPTALLVGTGRGAQLGILIKGPEVLESTRRIDTVVLDKTGTVTTGRMHLAGVRVYGGTYGTEGADEDELLRLAGALEHSSEHPVARAVAEAAAERCGPLPVPKTFENVPGLGVRGSVDGRLVVVGRAALLAAEGIEAPAASEPGAVHVAWDGVARGTLTVADTVKDTSAEAVARLRALGLRPVLLTGDHRAVAEAVADEVGIDEVIAEVLPEGKAEVIRRLQEEGRTVAMVGDGVNDAAALATADLGLAMGTGTDAAIEAGDLTLVRGDLRVAADAVRLSRRTLATIKGNLGWAFGYNVAALPLAAAGLLNPMIAGLAMAFSSVFVVTNSLRLRRFT</sequence>
<evidence type="ECO:0000256" key="9">
    <source>
        <dbReference type="ARBA" id="ARBA00023136"/>
    </source>
</evidence>
<dbReference type="NCBIfam" id="TIGR01494">
    <property type="entry name" value="ATPase_P-type"/>
    <property type="match status" value="2"/>
</dbReference>
<dbReference type="CDD" id="cd02094">
    <property type="entry name" value="P-type_ATPase_Cu-like"/>
    <property type="match status" value="1"/>
</dbReference>
<comment type="catalytic activity">
    <reaction evidence="10">
        <text>ATP + H2O = ADP + phosphate + H(+)</text>
        <dbReference type="Rhea" id="RHEA:13065"/>
        <dbReference type="ChEBI" id="CHEBI:15377"/>
        <dbReference type="ChEBI" id="CHEBI:15378"/>
        <dbReference type="ChEBI" id="CHEBI:30616"/>
        <dbReference type="ChEBI" id="CHEBI:43474"/>
        <dbReference type="ChEBI" id="CHEBI:456216"/>
    </reaction>
</comment>
<dbReference type="Gene3D" id="3.30.70.100">
    <property type="match status" value="1"/>
</dbReference>
<evidence type="ECO:0000256" key="11">
    <source>
        <dbReference type="ARBA" id="ARBA00074171"/>
    </source>
</evidence>
<keyword evidence="8 12" id="KW-1133">Transmembrane helix</keyword>
<name>A0AAV4KL51_9ACTN</name>
<dbReference type="InterPro" id="IPR036412">
    <property type="entry name" value="HAD-like_sf"/>
</dbReference>
<dbReference type="PANTHER" id="PTHR43520:SF8">
    <property type="entry name" value="P-TYPE CU(+) TRANSPORTER"/>
    <property type="match status" value="1"/>
</dbReference>
<feature type="transmembrane region" description="Helical" evidence="12">
    <location>
        <begin position="694"/>
        <end position="711"/>
    </location>
</feature>
<keyword evidence="12" id="KW-1003">Cell membrane</keyword>
<dbReference type="PROSITE" id="PS01047">
    <property type="entry name" value="HMA_1"/>
    <property type="match status" value="1"/>
</dbReference>
<dbReference type="SUPFAM" id="SSF81665">
    <property type="entry name" value="Calcium ATPase, transmembrane domain M"/>
    <property type="match status" value="1"/>
</dbReference>
<evidence type="ECO:0000313" key="15">
    <source>
        <dbReference type="EMBL" id="GGR36247.1"/>
    </source>
</evidence>
<evidence type="ECO:0000256" key="2">
    <source>
        <dbReference type="ARBA" id="ARBA00006024"/>
    </source>
</evidence>
<feature type="transmembrane region" description="Helical" evidence="12">
    <location>
        <begin position="200"/>
        <end position="219"/>
    </location>
</feature>
<dbReference type="GO" id="GO:0016887">
    <property type="term" value="F:ATP hydrolysis activity"/>
    <property type="evidence" value="ECO:0007669"/>
    <property type="project" value="InterPro"/>
</dbReference>
<dbReference type="NCBIfam" id="TIGR01525">
    <property type="entry name" value="ATPase-IB_hvy"/>
    <property type="match status" value="1"/>
</dbReference>
<comment type="subcellular location">
    <subcellularLocation>
        <location evidence="1">Cell membrane</location>
        <topology evidence="1">Multi-pass membrane protein</topology>
    </subcellularLocation>
</comment>
<feature type="transmembrane region" description="Helical" evidence="12">
    <location>
        <begin position="356"/>
        <end position="378"/>
    </location>
</feature>
<dbReference type="InterPro" id="IPR006121">
    <property type="entry name" value="HMA_dom"/>
</dbReference>
<comment type="similarity">
    <text evidence="2 12">Belongs to the cation transport ATPase (P-type) (TC 3.A.3) family. Type IB subfamily.</text>
</comment>
<dbReference type="PROSITE" id="PS00154">
    <property type="entry name" value="ATPASE_E1_E2"/>
    <property type="match status" value="1"/>
</dbReference>
<protein>
    <recommendedName>
        <fullName evidence="11">Cation-transporting P-type ATPase B</fullName>
    </recommendedName>
</protein>
<evidence type="ECO:0000256" key="12">
    <source>
        <dbReference type="RuleBase" id="RU362081"/>
    </source>
</evidence>
<keyword evidence="7" id="KW-1278">Translocase</keyword>
<dbReference type="InterPro" id="IPR036163">
    <property type="entry name" value="HMA_dom_sf"/>
</dbReference>
<dbReference type="AlphaFoldDB" id="A0AAV4KL51"/>
<evidence type="ECO:0000256" key="5">
    <source>
        <dbReference type="ARBA" id="ARBA00022741"/>
    </source>
</evidence>
<evidence type="ECO:0000256" key="3">
    <source>
        <dbReference type="ARBA" id="ARBA00022692"/>
    </source>
</evidence>
<feature type="region of interest" description="Disordered" evidence="13">
    <location>
        <begin position="69"/>
        <end position="89"/>
    </location>
</feature>
<dbReference type="Gene3D" id="2.70.150.10">
    <property type="entry name" value="Calcium-transporting ATPase, cytoplasmic transduction domain A"/>
    <property type="match status" value="1"/>
</dbReference>
<dbReference type="Pfam" id="PF00702">
    <property type="entry name" value="Hydrolase"/>
    <property type="match status" value="1"/>
</dbReference>
<dbReference type="FunFam" id="3.30.70.100:FF:000005">
    <property type="entry name" value="Copper-exporting P-type ATPase A"/>
    <property type="match status" value="1"/>
</dbReference>
<dbReference type="InterPro" id="IPR023298">
    <property type="entry name" value="ATPase_P-typ_TM_dom_sf"/>
</dbReference>
<feature type="transmembrane region" description="Helical" evidence="12">
    <location>
        <begin position="384"/>
        <end position="411"/>
    </location>
</feature>
<evidence type="ECO:0000256" key="6">
    <source>
        <dbReference type="ARBA" id="ARBA00022840"/>
    </source>
</evidence>
<dbReference type="PROSITE" id="PS01229">
    <property type="entry name" value="COF_2"/>
    <property type="match status" value="1"/>
</dbReference>
<keyword evidence="4 12" id="KW-0479">Metal-binding</keyword>
<dbReference type="GO" id="GO:0043682">
    <property type="term" value="F:P-type divalent copper transporter activity"/>
    <property type="evidence" value="ECO:0007669"/>
    <property type="project" value="TreeGrafter"/>
</dbReference>
<keyword evidence="9 12" id="KW-0472">Membrane</keyword>
<evidence type="ECO:0000256" key="8">
    <source>
        <dbReference type="ARBA" id="ARBA00022989"/>
    </source>
</evidence>
<comment type="caution">
    <text evidence="15">The sequence shown here is derived from an EMBL/GenBank/DDBJ whole genome shotgun (WGS) entry which is preliminary data.</text>
</comment>
<keyword evidence="6 12" id="KW-0067">ATP-binding</keyword>
<dbReference type="Gene3D" id="3.40.50.1000">
    <property type="entry name" value="HAD superfamily/HAD-like"/>
    <property type="match status" value="1"/>
</dbReference>
<dbReference type="PROSITE" id="PS50846">
    <property type="entry name" value="HMA_2"/>
    <property type="match status" value="1"/>
</dbReference>
<feature type="transmembrane region" description="Helical" evidence="12">
    <location>
        <begin position="126"/>
        <end position="148"/>
    </location>
</feature>
<feature type="transmembrane region" description="Helical" evidence="12">
    <location>
        <begin position="100"/>
        <end position="120"/>
    </location>
</feature>
<dbReference type="NCBIfam" id="TIGR01511">
    <property type="entry name" value="ATPase-IB1_Cu"/>
    <property type="match status" value="1"/>
</dbReference>